<evidence type="ECO:0000313" key="3">
    <source>
        <dbReference type="EMBL" id="CAK0786059.1"/>
    </source>
</evidence>
<keyword evidence="4" id="KW-1185">Reference proteome</keyword>
<dbReference type="EMBL" id="CAUYUE010000013">
    <property type="protein sequence ID" value="CAK0786059.1"/>
    <property type="molecule type" value="Genomic_DNA"/>
</dbReference>
<dbReference type="AlphaFoldDB" id="A0AAV1IFC6"/>
<name>A0AAV1IFC6_9CHLO</name>
<proteinExistence type="predicted"/>
<gene>
    <name evidence="3" type="ORF">CVIRNUC_009272</name>
</gene>
<sequence>MGTGGVTTLLVIATAVCVACDLSTAPKLMEPRLARALLQGMDAASPAPMASDTAAAPSTITNAASPSNSDASPSGSPVSPSGTDASPSGGDASPSGSRISPSGSDASPSGSPVSPSSGAISPASDADLRCNRRDPANGCGSGLDVYCCETAIGATGGSCGSLSDSGLAQCPANYPYPQCCRVS</sequence>
<accession>A0AAV1IFC6</accession>
<feature type="chain" id="PRO_5043662304" description="Extracellular protein" evidence="2">
    <location>
        <begin position="20"/>
        <end position="183"/>
    </location>
</feature>
<dbReference type="Proteomes" id="UP001314263">
    <property type="component" value="Unassembled WGS sequence"/>
</dbReference>
<evidence type="ECO:0000313" key="4">
    <source>
        <dbReference type="Proteomes" id="UP001314263"/>
    </source>
</evidence>
<reference evidence="3 4" key="1">
    <citation type="submission" date="2023-10" db="EMBL/GenBank/DDBJ databases">
        <authorList>
            <person name="Maclean D."/>
            <person name="Macfadyen A."/>
        </authorList>
    </citation>
    <scope>NUCLEOTIDE SEQUENCE [LARGE SCALE GENOMIC DNA]</scope>
</reference>
<keyword evidence="2" id="KW-0732">Signal</keyword>
<evidence type="ECO:0000256" key="2">
    <source>
        <dbReference type="SAM" id="SignalP"/>
    </source>
</evidence>
<organism evidence="3 4">
    <name type="scientific">Coccomyxa viridis</name>
    <dbReference type="NCBI Taxonomy" id="1274662"/>
    <lineage>
        <taxon>Eukaryota</taxon>
        <taxon>Viridiplantae</taxon>
        <taxon>Chlorophyta</taxon>
        <taxon>core chlorophytes</taxon>
        <taxon>Trebouxiophyceae</taxon>
        <taxon>Trebouxiophyceae incertae sedis</taxon>
        <taxon>Coccomyxaceae</taxon>
        <taxon>Coccomyxa</taxon>
    </lineage>
</organism>
<feature type="region of interest" description="Disordered" evidence="1">
    <location>
        <begin position="45"/>
        <end position="126"/>
    </location>
</feature>
<evidence type="ECO:0000256" key="1">
    <source>
        <dbReference type="SAM" id="MobiDB-lite"/>
    </source>
</evidence>
<comment type="caution">
    <text evidence="3">The sequence shown here is derived from an EMBL/GenBank/DDBJ whole genome shotgun (WGS) entry which is preliminary data.</text>
</comment>
<feature type="compositionally biased region" description="Low complexity" evidence="1">
    <location>
        <begin position="63"/>
        <end position="125"/>
    </location>
</feature>
<protein>
    <recommendedName>
        <fullName evidence="5">Extracellular protein</fullName>
    </recommendedName>
</protein>
<evidence type="ECO:0008006" key="5">
    <source>
        <dbReference type="Google" id="ProtNLM"/>
    </source>
</evidence>
<feature type="signal peptide" evidence="2">
    <location>
        <begin position="1"/>
        <end position="19"/>
    </location>
</feature>